<proteinExistence type="predicted"/>
<feature type="region of interest" description="Disordered" evidence="1">
    <location>
        <begin position="160"/>
        <end position="217"/>
    </location>
</feature>
<name>A0ABQ8C023_BRANA</name>
<dbReference type="Proteomes" id="UP000824890">
    <property type="component" value="Unassembled WGS sequence"/>
</dbReference>
<feature type="region of interest" description="Disordered" evidence="1">
    <location>
        <begin position="70"/>
        <end position="90"/>
    </location>
</feature>
<feature type="compositionally biased region" description="Basic and acidic residues" evidence="1">
    <location>
        <begin position="196"/>
        <end position="217"/>
    </location>
</feature>
<evidence type="ECO:0000313" key="2">
    <source>
        <dbReference type="EMBL" id="KAH0910404.1"/>
    </source>
</evidence>
<evidence type="ECO:0000256" key="1">
    <source>
        <dbReference type="SAM" id="MobiDB-lite"/>
    </source>
</evidence>
<evidence type="ECO:0000313" key="3">
    <source>
        <dbReference type="Proteomes" id="UP000824890"/>
    </source>
</evidence>
<accession>A0ABQ8C023</accession>
<feature type="non-terminal residue" evidence="2">
    <location>
        <position position="217"/>
    </location>
</feature>
<reference evidence="2 3" key="1">
    <citation type="submission" date="2021-05" db="EMBL/GenBank/DDBJ databases">
        <title>Genome Assembly of Synthetic Allotetraploid Brassica napus Reveals Homoeologous Exchanges between Subgenomes.</title>
        <authorList>
            <person name="Davis J.T."/>
        </authorList>
    </citation>
    <scope>NUCLEOTIDE SEQUENCE [LARGE SCALE GENOMIC DNA]</scope>
    <source>
        <strain evidence="3">cv. Da-Ae</strain>
        <tissue evidence="2">Seedling</tissue>
    </source>
</reference>
<gene>
    <name evidence="2" type="ORF">HID58_033725</name>
</gene>
<protein>
    <submittedName>
        <fullName evidence="2">Uncharacterized protein</fullName>
    </submittedName>
</protein>
<dbReference type="EMBL" id="JAGKQM010000009">
    <property type="protein sequence ID" value="KAH0910404.1"/>
    <property type="molecule type" value="Genomic_DNA"/>
</dbReference>
<comment type="caution">
    <text evidence="2">The sequence shown here is derived from an EMBL/GenBank/DDBJ whole genome shotgun (WGS) entry which is preliminary data.</text>
</comment>
<keyword evidence="3" id="KW-1185">Reference proteome</keyword>
<organism evidence="2 3">
    <name type="scientific">Brassica napus</name>
    <name type="common">Rape</name>
    <dbReference type="NCBI Taxonomy" id="3708"/>
    <lineage>
        <taxon>Eukaryota</taxon>
        <taxon>Viridiplantae</taxon>
        <taxon>Streptophyta</taxon>
        <taxon>Embryophyta</taxon>
        <taxon>Tracheophyta</taxon>
        <taxon>Spermatophyta</taxon>
        <taxon>Magnoliopsida</taxon>
        <taxon>eudicotyledons</taxon>
        <taxon>Gunneridae</taxon>
        <taxon>Pentapetalae</taxon>
        <taxon>rosids</taxon>
        <taxon>malvids</taxon>
        <taxon>Brassicales</taxon>
        <taxon>Brassicaceae</taxon>
        <taxon>Brassiceae</taxon>
        <taxon>Brassica</taxon>
    </lineage>
</organism>
<sequence>MPLFAPSVPPGFQPHSTVVASEVFEQMRIYMSFLDPEERRLREAKMKKTLDELSRDPLANGERGRVFDFRGAENGEVPDISESSTRRKNRQYPAVEMGSEHNNQQKEGTDAIGFITEHVTERSVKLKVSMQKTADEVIGCQGMEEKNAMALEREGFVMGSHTSMSGERDNRSRNSRQSNSSWVLRNQNKRRAIGVVRERSTKDNEEGPLKRKATEDG</sequence>